<dbReference type="InterPro" id="IPR038109">
    <property type="entry name" value="DNA_bind_recomb_sf"/>
</dbReference>
<dbReference type="Proteomes" id="UP000001989">
    <property type="component" value="Chromosome"/>
</dbReference>
<organism evidence="9 10">
    <name type="scientific">Rhizorhabdus wittichii (strain DSM 6014 / CCUG 31198 / JCM 15750 / NBRC 105917 / EY 4224 / RW1)</name>
    <name type="common">Sphingomonas wittichii</name>
    <dbReference type="NCBI Taxonomy" id="392499"/>
    <lineage>
        <taxon>Bacteria</taxon>
        <taxon>Pseudomonadati</taxon>
        <taxon>Pseudomonadota</taxon>
        <taxon>Alphaproteobacteria</taxon>
        <taxon>Sphingomonadales</taxon>
        <taxon>Sphingomonadaceae</taxon>
        <taxon>Rhizorhabdus</taxon>
    </lineage>
</organism>
<dbReference type="GO" id="GO:0003677">
    <property type="term" value="F:DNA binding"/>
    <property type="evidence" value="ECO:0007669"/>
    <property type="project" value="UniProtKB-KW"/>
</dbReference>
<evidence type="ECO:0000256" key="1">
    <source>
        <dbReference type="ARBA" id="ARBA00022908"/>
    </source>
</evidence>
<dbReference type="InterPro" id="IPR006118">
    <property type="entry name" value="Recombinase_CS"/>
</dbReference>
<accession>A0A9J9HDL6</accession>
<evidence type="ECO:0000256" key="4">
    <source>
        <dbReference type="PIRSR" id="PIRSR606118-50"/>
    </source>
</evidence>
<dbReference type="AlphaFoldDB" id="A0A9J9HDL6"/>
<dbReference type="InterPro" id="IPR006119">
    <property type="entry name" value="Resolv_N"/>
</dbReference>
<sequence>MTVPLRAALYLRVSTARQAEHDVSIPDQKRQGEAWCAARGYHLAETYVEAGASATNDRRPEFQRMIEAGTTKPAPFDVVVVHSFSRFFRDHFELEFYVRKLAKNGVKLVSITQEMGDDPMHVMMRQIMALFDEYQSKENAKHVMRALKENARQGFWNGALPPIGYRIIAAEQRGAKVKKKLEIDPLHADTIRLIFRLALEGDGSTGPMGVKAIVTHLNARRIFTRDGGRWGIGQLHRILTRRTYIGEHEFNKRTKAKELKPQSEVVVVPVPPLIDRETFDTVQARLKARNPKVTPARVVSGPTLLTGICYCARCGGAMTIRTGKGGRYRYYACSIKARQGETGCEGRAIPMDKLDTVVIDHIEREFLDPSRLETVLSAVLDRRQERGERRREHIADLNKRSAETELRLKRLYDAIEAGVTDLDDPALKDRIEGLRALRDQAKADSERAQALLDSSTQQVITPQMVQRFAATARKRMRIDGGGYRRDHLRAFAQRVEVAEREVFIKGSKGELLRTLVAVGSGKSADSGVPSSVLKWRSGRDSNPRYGFAVYSLSRRAPSTTRPPLRMRWKAGSLAGGDGFRKAREHVSWPA</sequence>
<feature type="domain" description="Resolvase/invertase-type recombinase catalytic" evidence="7">
    <location>
        <begin position="6"/>
        <end position="158"/>
    </location>
</feature>
<dbReference type="KEGG" id="swi:Swit_3384"/>
<dbReference type="InterPro" id="IPR011109">
    <property type="entry name" value="DNA_bind_recombinase_dom"/>
</dbReference>
<keyword evidence="3" id="KW-0233">DNA recombination</keyword>
<dbReference type="Gene3D" id="3.40.50.1390">
    <property type="entry name" value="Resolvase, N-terminal catalytic domain"/>
    <property type="match status" value="1"/>
</dbReference>
<dbReference type="EMBL" id="CP000699">
    <property type="protein sequence ID" value="ABQ69730.1"/>
    <property type="molecule type" value="Genomic_DNA"/>
</dbReference>
<reference evidence="9 10" key="1">
    <citation type="journal article" date="2010" name="J. Bacteriol.">
        <title>Genome sequence of the dioxin-mineralizing bacterium Sphingomonas wittichii RW1.</title>
        <authorList>
            <person name="Miller T.R."/>
            <person name="Delcher A.L."/>
            <person name="Salzberg S.L."/>
            <person name="Saunders E."/>
            <person name="Detter J.C."/>
            <person name="Halden R.U."/>
        </authorList>
    </citation>
    <scope>NUCLEOTIDE SEQUENCE [LARGE SCALE GENOMIC DNA]</scope>
    <source>
        <strain evidence="10">DSM 6014 / CCUG 31198 / JCM 15750 / NBRC 105917 / EY 4224 / RW1</strain>
    </source>
</reference>
<dbReference type="InterPro" id="IPR036162">
    <property type="entry name" value="Resolvase-like_N_sf"/>
</dbReference>
<dbReference type="InterPro" id="IPR050639">
    <property type="entry name" value="SSR_resolvase"/>
</dbReference>
<dbReference type="SUPFAM" id="SSF53041">
    <property type="entry name" value="Resolvase-like"/>
    <property type="match status" value="1"/>
</dbReference>
<proteinExistence type="predicted"/>
<evidence type="ECO:0000259" key="7">
    <source>
        <dbReference type="PROSITE" id="PS51736"/>
    </source>
</evidence>
<dbReference type="InterPro" id="IPR025827">
    <property type="entry name" value="Zn_ribbon_recom_dom"/>
</dbReference>
<gene>
    <name evidence="9" type="ordered locus">Swit_3384</name>
</gene>
<keyword evidence="2" id="KW-0238">DNA-binding</keyword>
<feature type="domain" description="Recombinase" evidence="8">
    <location>
        <begin position="162"/>
        <end position="292"/>
    </location>
</feature>
<keyword evidence="10" id="KW-1185">Reference proteome</keyword>
<dbReference type="PROSITE" id="PS51736">
    <property type="entry name" value="RECOMBINASES_3"/>
    <property type="match status" value="1"/>
</dbReference>
<dbReference type="PROSITE" id="PS51737">
    <property type="entry name" value="RECOMBINASE_DNA_BIND"/>
    <property type="match status" value="1"/>
</dbReference>
<evidence type="ECO:0000256" key="3">
    <source>
        <dbReference type="ARBA" id="ARBA00023172"/>
    </source>
</evidence>
<dbReference type="SMART" id="SM00857">
    <property type="entry name" value="Resolvase"/>
    <property type="match status" value="1"/>
</dbReference>
<dbReference type="PANTHER" id="PTHR30461:SF23">
    <property type="entry name" value="DNA RECOMBINASE-RELATED"/>
    <property type="match status" value="1"/>
</dbReference>
<dbReference type="GO" id="GO:0015074">
    <property type="term" value="P:DNA integration"/>
    <property type="evidence" value="ECO:0007669"/>
    <property type="project" value="UniProtKB-KW"/>
</dbReference>
<evidence type="ECO:0000259" key="8">
    <source>
        <dbReference type="PROSITE" id="PS51737"/>
    </source>
</evidence>
<dbReference type="Pfam" id="PF00239">
    <property type="entry name" value="Resolvase"/>
    <property type="match status" value="1"/>
</dbReference>
<keyword evidence="6" id="KW-0175">Coiled coil</keyword>
<name>A0A9J9HDL6_RHIWR</name>
<feature type="active site" description="O-(5'-phospho-DNA)-serine intermediate" evidence="4 5">
    <location>
        <position position="14"/>
    </location>
</feature>
<evidence type="ECO:0000256" key="2">
    <source>
        <dbReference type="ARBA" id="ARBA00023125"/>
    </source>
</evidence>
<dbReference type="Pfam" id="PF07508">
    <property type="entry name" value="Recombinase"/>
    <property type="match status" value="1"/>
</dbReference>
<evidence type="ECO:0000313" key="10">
    <source>
        <dbReference type="Proteomes" id="UP000001989"/>
    </source>
</evidence>
<feature type="coiled-coil region" evidence="6">
    <location>
        <begin position="394"/>
        <end position="458"/>
    </location>
</feature>
<evidence type="ECO:0000256" key="5">
    <source>
        <dbReference type="PROSITE-ProRule" id="PRU10137"/>
    </source>
</evidence>
<dbReference type="PANTHER" id="PTHR30461">
    <property type="entry name" value="DNA-INVERTASE FROM LAMBDOID PROPHAGE"/>
    <property type="match status" value="1"/>
</dbReference>
<keyword evidence="1" id="KW-0229">DNA integration</keyword>
<dbReference type="PROSITE" id="PS00397">
    <property type="entry name" value="RECOMBINASES_1"/>
    <property type="match status" value="1"/>
</dbReference>
<dbReference type="GO" id="GO:0000150">
    <property type="term" value="F:DNA strand exchange activity"/>
    <property type="evidence" value="ECO:0007669"/>
    <property type="project" value="InterPro"/>
</dbReference>
<dbReference type="CDD" id="cd00338">
    <property type="entry name" value="Ser_Recombinase"/>
    <property type="match status" value="1"/>
</dbReference>
<evidence type="ECO:0000256" key="6">
    <source>
        <dbReference type="SAM" id="Coils"/>
    </source>
</evidence>
<dbReference type="Gene3D" id="3.90.1750.20">
    <property type="entry name" value="Putative Large Serine Recombinase, Chain B, Domain 2"/>
    <property type="match status" value="1"/>
</dbReference>
<evidence type="ECO:0000313" key="9">
    <source>
        <dbReference type="EMBL" id="ABQ69730.1"/>
    </source>
</evidence>
<protein>
    <submittedName>
        <fullName evidence="9">Resolvase, N-terminal domain</fullName>
    </submittedName>
</protein>
<dbReference type="Pfam" id="PF13408">
    <property type="entry name" value="Zn_ribbon_recom"/>
    <property type="match status" value="1"/>
</dbReference>